<comment type="caution">
    <text evidence="2">The sequence shown here is derived from an EMBL/GenBank/DDBJ whole genome shotgun (WGS) entry which is preliminary data.</text>
</comment>
<sequence>MLRCLVFVLQPSLVNAFSEFVKIEKIGYRYVIQYFNLKGLSPTNIKAELDSTLGESAPSFATIKYSVAEFKRGRTSCQDEHRSGRPNEVTTPEMVKKIQKMVLDDRRLKVRDLANMVAVRKMGAPRLLTMEQKQRRGDVSIECSAMLHSNKAEFLRRFITMDETWVHHFTPETKEQSKQWTKRRESAPKKGKRVLSAGKVMASSTSGTTLVCMGVDSEEIE</sequence>
<feature type="chain" id="PRO_5042053790" description="Transposase" evidence="1">
    <location>
        <begin position="17"/>
        <end position="221"/>
    </location>
</feature>
<evidence type="ECO:0000313" key="2">
    <source>
        <dbReference type="EMBL" id="KAK2579087.1"/>
    </source>
</evidence>
<name>A0AAD9RG09_9HYME</name>
<evidence type="ECO:0000256" key="1">
    <source>
        <dbReference type="SAM" id="SignalP"/>
    </source>
</evidence>
<gene>
    <name evidence="2" type="ORF">KPH14_010936</name>
</gene>
<dbReference type="GO" id="GO:0003676">
    <property type="term" value="F:nucleic acid binding"/>
    <property type="evidence" value="ECO:0007669"/>
    <property type="project" value="InterPro"/>
</dbReference>
<accession>A0AAD9RG09</accession>
<evidence type="ECO:0000313" key="3">
    <source>
        <dbReference type="Proteomes" id="UP001258017"/>
    </source>
</evidence>
<proteinExistence type="predicted"/>
<keyword evidence="1" id="KW-0732">Signal</keyword>
<dbReference type="PANTHER" id="PTHR46060">
    <property type="entry name" value="MARINER MOS1 TRANSPOSASE-LIKE PROTEIN"/>
    <property type="match status" value="1"/>
</dbReference>
<protein>
    <recommendedName>
        <fullName evidence="4">Transposase</fullName>
    </recommendedName>
</protein>
<dbReference type="EMBL" id="JAIFRP010000111">
    <property type="protein sequence ID" value="KAK2579087.1"/>
    <property type="molecule type" value="Genomic_DNA"/>
</dbReference>
<dbReference type="InterPro" id="IPR036397">
    <property type="entry name" value="RNaseH_sf"/>
</dbReference>
<evidence type="ECO:0008006" key="4">
    <source>
        <dbReference type="Google" id="ProtNLM"/>
    </source>
</evidence>
<keyword evidence="3" id="KW-1185">Reference proteome</keyword>
<dbReference type="AlphaFoldDB" id="A0AAD9RG09"/>
<dbReference type="PANTHER" id="PTHR46060:SF1">
    <property type="entry name" value="MARINER MOS1 TRANSPOSASE-LIKE PROTEIN"/>
    <property type="match status" value="1"/>
</dbReference>
<reference evidence="2" key="1">
    <citation type="submission" date="2021-08" db="EMBL/GenBank/DDBJ databases">
        <authorList>
            <person name="Misof B."/>
            <person name="Oliver O."/>
            <person name="Podsiadlowski L."/>
            <person name="Donath A."/>
            <person name="Peters R."/>
            <person name="Mayer C."/>
            <person name="Rust J."/>
            <person name="Gunkel S."/>
            <person name="Lesny P."/>
            <person name="Martin S."/>
            <person name="Oeyen J.P."/>
            <person name="Petersen M."/>
            <person name="Panagiotis P."/>
            <person name="Wilbrandt J."/>
            <person name="Tanja T."/>
        </authorList>
    </citation>
    <scope>NUCLEOTIDE SEQUENCE</scope>
    <source>
        <strain evidence="2">GBR_01_08_01A</strain>
        <tissue evidence="2">Thorax + abdomen</tissue>
    </source>
</reference>
<reference evidence="2" key="2">
    <citation type="journal article" date="2023" name="Commun. Biol.">
        <title>Intrasexual cuticular hydrocarbon dimorphism in a wasp sheds light on hydrocarbon biosynthesis genes in Hymenoptera.</title>
        <authorList>
            <person name="Moris V.C."/>
            <person name="Podsiadlowski L."/>
            <person name="Martin S."/>
            <person name="Oeyen J.P."/>
            <person name="Donath A."/>
            <person name="Petersen M."/>
            <person name="Wilbrandt J."/>
            <person name="Misof B."/>
            <person name="Liedtke D."/>
            <person name="Thamm M."/>
            <person name="Scheiner R."/>
            <person name="Schmitt T."/>
            <person name="Niehuis O."/>
        </authorList>
    </citation>
    <scope>NUCLEOTIDE SEQUENCE</scope>
    <source>
        <strain evidence="2">GBR_01_08_01A</strain>
    </source>
</reference>
<dbReference type="InterPro" id="IPR052709">
    <property type="entry name" value="Transposase-MT_Hybrid"/>
</dbReference>
<feature type="signal peptide" evidence="1">
    <location>
        <begin position="1"/>
        <end position="16"/>
    </location>
</feature>
<dbReference type="Proteomes" id="UP001258017">
    <property type="component" value="Unassembled WGS sequence"/>
</dbReference>
<organism evidence="2 3">
    <name type="scientific">Odynerus spinipes</name>
    <dbReference type="NCBI Taxonomy" id="1348599"/>
    <lineage>
        <taxon>Eukaryota</taxon>
        <taxon>Metazoa</taxon>
        <taxon>Ecdysozoa</taxon>
        <taxon>Arthropoda</taxon>
        <taxon>Hexapoda</taxon>
        <taxon>Insecta</taxon>
        <taxon>Pterygota</taxon>
        <taxon>Neoptera</taxon>
        <taxon>Endopterygota</taxon>
        <taxon>Hymenoptera</taxon>
        <taxon>Apocrita</taxon>
        <taxon>Aculeata</taxon>
        <taxon>Vespoidea</taxon>
        <taxon>Vespidae</taxon>
        <taxon>Eumeninae</taxon>
        <taxon>Odynerus</taxon>
    </lineage>
</organism>
<dbReference type="Gene3D" id="3.30.420.10">
    <property type="entry name" value="Ribonuclease H-like superfamily/Ribonuclease H"/>
    <property type="match status" value="1"/>
</dbReference>